<organism evidence="1 3">
    <name type="scientific">Corynebacterium imitans</name>
    <dbReference type="NCBI Taxonomy" id="156978"/>
    <lineage>
        <taxon>Bacteria</taxon>
        <taxon>Bacillati</taxon>
        <taxon>Actinomycetota</taxon>
        <taxon>Actinomycetes</taxon>
        <taxon>Mycobacteriales</taxon>
        <taxon>Corynebacteriaceae</taxon>
        <taxon>Corynebacterium</taxon>
    </lineage>
</organism>
<protein>
    <recommendedName>
        <fullName evidence="5">DUF4259 domain-containing protein</fullName>
    </recommendedName>
</protein>
<dbReference type="EMBL" id="LT906467">
    <property type="protein sequence ID" value="SNV70988.1"/>
    <property type="molecule type" value="Genomic_DNA"/>
</dbReference>
<dbReference type="HOGENOM" id="CLU_128239_2_0_11"/>
<evidence type="ECO:0000313" key="1">
    <source>
        <dbReference type="EMBL" id="AIJ33476.1"/>
    </source>
</evidence>
<evidence type="ECO:0000313" key="4">
    <source>
        <dbReference type="Proteomes" id="UP000215374"/>
    </source>
</evidence>
<dbReference type="KEGG" id="cii:CIMIT_05825"/>
<keyword evidence="3" id="KW-1185">Reference proteome</keyword>
<dbReference type="AlphaFoldDB" id="A0A076NMQ7"/>
<reference evidence="1 3" key="1">
    <citation type="submission" date="2014-08" db="EMBL/GenBank/DDBJ databases">
        <title>Complete genome sequence of Corynebacterium imitans DSM 44264, isolated from a five-month-old boy with suspected pharyngeal diphtheria.</title>
        <authorList>
            <person name="Mollmann S."/>
            <person name="Albersmeier A."/>
            <person name="Ruckert C."/>
            <person name="Tauch A."/>
        </authorList>
    </citation>
    <scope>NUCLEOTIDE SEQUENCE [LARGE SCALE GENOMIC DNA]</scope>
    <source>
        <strain evidence="1 3">DSM 44264</strain>
    </source>
</reference>
<dbReference type="eggNOG" id="ENOG5032K2E">
    <property type="taxonomic scope" value="Bacteria"/>
</dbReference>
<evidence type="ECO:0000313" key="2">
    <source>
        <dbReference type="EMBL" id="SNV70988.1"/>
    </source>
</evidence>
<dbReference type="Proteomes" id="UP000215374">
    <property type="component" value="Chromosome 1"/>
</dbReference>
<dbReference type="Proteomes" id="UP000028780">
    <property type="component" value="Chromosome"/>
</dbReference>
<accession>A0A076NMQ7</accession>
<sequence>MGTWNYGPFDNDHALDAVRALADGSFKMDRFRFDCGELPLDSAQAEVVVALVAVMNGHLPSDEFEEALAFEFSFHDRIWLRRQVRALLTSRDSDLYEQWQEAGELDQWLAATRYATGVSRRARRRTAKATRKRARG</sequence>
<proteinExistence type="predicted"/>
<reference evidence="2 4" key="2">
    <citation type="submission" date="2017-06" db="EMBL/GenBank/DDBJ databases">
        <authorList>
            <consortium name="Pathogen Informatics"/>
        </authorList>
    </citation>
    <scope>NUCLEOTIDE SEQUENCE [LARGE SCALE GENOMIC DNA]</scope>
    <source>
        <strain evidence="2 4">NCTC13015</strain>
    </source>
</reference>
<evidence type="ECO:0008006" key="5">
    <source>
        <dbReference type="Google" id="ProtNLM"/>
    </source>
</evidence>
<evidence type="ECO:0000313" key="3">
    <source>
        <dbReference type="Proteomes" id="UP000028780"/>
    </source>
</evidence>
<dbReference type="RefSeq" id="WP_038590357.1">
    <property type="nucleotide sequence ID" value="NZ_CP009211.1"/>
</dbReference>
<name>A0A076NMQ7_9CORY</name>
<gene>
    <name evidence="1" type="ORF">CIMIT_05825</name>
    <name evidence="2" type="ORF">SAMEA4535761_01229</name>
</gene>
<dbReference type="STRING" id="156978.CIMIT_05825"/>
<dbReference type="EMBL" id="CP009211">
    <property type="protein sequence ID" value="AIJ33476.1"/>
    <property type="molecule type" value="Genomic_DNA"/>
</dbReference>
<dbReference type="OrthoDB" id="3829495at2"/>
<dbReference type="Pfam" id="PF14078">
    <property type="entry name" value="DUF4259"/>
    <property type="match status" value="1"/>
</dbReference>
<dbReference type="InterPro" id="IPR025355">
    <property type="entry name" value="DUF4259"/>
</dbReference>